<protein>
    <submittedName>
        <fullName evidence="1">DEHA2E00286p</fullName>
    </submittedName>
</protein>
<gene>
    <name evidence="1" type="ordered locus">DEHA2E00286g</name>
</gene>
<dbReference type="VEuPathDB" id="FungiDB:DEHA2E00286g"/>
<dbReference type="Proteomes" id="UP000000599">
    <property type="component" value="Chromosome E"/>
</dbReference>
<dbReference type="AlphaFoldDB" id="Q6BR31"/>
<dbReference type="OrthoDB" id="4062651at2759"/>
<name>Q6BR31_DEBHA</name>
<keyword evidence="2" id="KW-1185">Reference proteome</keyword>
<evidence type="ECO:0000313" key="1">
    <source>
        <dbReference type="EMBL" id="CAG87518.2"/>
    </source>
</evidence>
<dbReference type="EMBL" id="CR382137">
    <property type="protein sequence ID" value="CAG87518.2"/>
    <property type="molecule type" value="Genomic_DNA"/>
</dbReference>
<sequence>MPIDEWNMDSVYEFIKARLNELHSLGISHNDVRQANIHV</sequence>
<dbReference type="KEGG" id="dha:DEHA2E00286g"/>
<dbReference type="GeneID" id="2902607"/>
<dbReference type="HOGENOM" id="CLU_3320025_0_0_1"/>
<evidence type="ECO:0000313" key="2">
    <source>
        <dbReference type="Proteomes" id="UP000000599"/>
    </source>
</evidence>
<organism evidence="1 2">
    <name type="scientific">Debaryomyces hansenii (strain ATCC 36239 / CBS 767 / BCRC 21394 / JCM 1990 / NBRC 0083 / IGC 2968)</name>
    <name type="common">Yeast</name>
    <name type="synonym">Torulaspora hansenii</name>
    <dbReference type="NCBI Taxonomy" id="284592"/>
    <lineage>
        <taxon>Eukaryota</taxon>
        <taxon>Fungi</taxon>
        <taxon>Dikarya</taxon>
        <taxon>Ascomycota</taxon>
        <taxon>Saccharomycotina</taxon>
        <taxon>Pichiomycetes</taxon>
        <taxon>Debaryomycetaceae</taxon>
        <taxon>Debaryomyces</taxon>
    </lineage>
</organism>
<proteinExistence type="predicted"/>
<dbReference type="InParanoid" id="Q6BR31"/>
<dbReference type="RefSeq" id="XP_459339.2">
    <property type="nucleotide sequence ID" value="XM_459339.1"/>
</dbReference>
<reference evidence="1 2" key="1">
    <citation type="journal article" date="2004" name="Nature">
        <title>Genome evolution in yeasts.</title>
        <authorList>
            <consortium name="Genolevures"/>
            <person name="Dujon B."/>
            <person name="Sherman D."/>
            <person name="Fischer G."/>
            <person name="Durrens P."/>
            <person name="Casaregola S."/>
            <person name="Lafontaine I."/>
            <person name="de Montigny J."/>
            <person name="Marck C."/>
            <person name="Neuveglise C."/>
            <person name="Talla E."/>
            <person name="Goffard N."/>
            <person name="Frangeul L."/>
            <person name="Aigle M."/>
            <person name="Anthouard V."/>
            <person name="Babour A."/>
            <person name="Barbe V."/>
            <person name="Barnay S."/>
            <person name="Blanchin S."/>
            <person name="Beckerich J.M."/>
            <person name="Beyne E."/>
            <person name="Bleykasten C."/>
            <person name="Boisrame A."/>
            <person name="Boyer J."/>
            <person name="Cattolico L."/>
            <person name="Confanioleri F."/>
            <person name="de Daruvar A."/>
            <person name="Despons L."/>
            <person name="Fabre E."/>
            <person name="Fairhead C."/>
            <person name="Ferry-Dumazet H."/>
            <person name="Groppi A."/>
            <person name="Hantraye F."/>
            <person name="Hennequin C."/>
            <person name="Jauniaux N."/>
            <person name="Joyet P."/>
            <person name="Kachouri R."/>
            <person name="Kerrest A."/>
            <person name="Koszul R."/>
            <person name="Lemaire M."/>
            <person name="Lesur I."/>
            <person name="Ma L."/>
            <person name="Muller H."/>
            <person name="Nicaud J.M."/>
            <person name="Nikolski M."/>
            <person name="Oztas S."/>
            <person name="Ozier-Kalogeropoulos O."/>
            <person name="Pellenz S."/>
            <person name="Potier S."/>
            <person name="Richard G.F."/>
            <person name="Straub M.L."/>
            <person name="Suleau A."/>
            <person name="Swennene D."/>
            <person name="Tekaia F."/>
            <person name="Wesolowski-Louvel M."/>
            <person name="Westhof E."/>
            <person name="Wirth B."/>
            <person name="Zeniou-Meyer M."/>
            <person name="Zivanovic I."/>
            <person name="Bolotin-Fukuhara M."/>
            <person name="Thierry A."/>
            <person name="Bouchier C."/>
            <person name="Caudron B."/>
            <person name="Scarpelli C."/>
            <person name="Gaillardin C."/>
            <person name="Weissenbach J."/>
            <person name="Wincker P."/>
            <person name="Souciet J.L."/>
        </authorList>
    </citation>
    <scope>NUCLEOTIDE SEQUENCE [LARGE SCALE GENOMIC DNA]</scope>
    <source>
        <strain evidence="2">ATCC 36239 / CBS 767 / BCRC 21394 / JCM 1990 / NBRC 0083 / IGC 2968</strain>
    </source>
</reference>
<accession>Q6BR31</accession>